<dbReference type="EMBL" id="SXDP01000004">
    <property type="protein sequence ID" value="NEZ46992.1"/>
    <property type="molecule type" value="Genomic_DNA"/>
</dbReference>
<dbReference type="PROSITE" id="PS50937">
    <property type="entry name" value="HTH_MERR_2"/>
    <property type="match status" value="1"/>
</dbReference>
<dbReference type="PANTHER" id="PTHR30204:SF94">
    <property type="entry name" value="HEAVY METAL-DEPENDENT TRANSCRIPTIONAL REGULATOR HI_0293-RELATED"/>
    <property type="match status" value="1"/>
</dbReference>
<dbReference type="PANTHER" id="PTHR30204">
    <property type="entry name" value="REDOX-CYCLING DRUG-SENSING TRANSCRIPTIONAL ACTIVATOR SOXR"/>
    <property type="match status" value="1"/>
</dbReference>
<dbReference type="InterPro" id="IPR000551">
    <property type="entry name" value="MerR-type_HTH_dom"/>
</dbReference>
<keyword evidence="2" id="KW-0238">DNA-binding</keyword>
<name>A0A6M0R9W3_9CLOT</name>
<evidence type="ECO:0000256" key="4">
    <source>
        <dbReference type="SAM" id="Phobius"/>
    </source>
</evidence>
<dbReference type="CDD" id="cd00592">
    <property type="entry name" value="HTH_MerR-like"/>
    <property type="match status" value="1"/>
</dbReference>
<protein>
    <submittedName>
        <fullName evidence="6">MerR family transcriptional regulator</fullName>
    </submittedName>
</protein>
<evidence type="ECO:0000256" key="2">
    <source>
        <dbReference type="ARBA" id="ARBA00023125"/>
    </source>
</evidence>
<keyword evidence="3" id="KW-0804">Transcription</keyword>
<comment type="caution">
    <text evidence="6">The sequence shown here is derived from an EMBL/GenBank/DDBJ whole genome shotgun (WGS) entry which is preliminary data.</text>
</comment>
<dbReference type="InterPro" id="IPR047057">
    <property type="entry name" value="MerR_fam"/>
</dbReference>
<gene>
    <name evidence="6" type="ORF">FDF74_07170</name>
</gene>
<keyword evidence="1" id="KW-0805">Transcription regulation</keyword>
<organism evidence="6 7">
    <name type="scientific">Clostridium niameyense</name>
    <dbReference type="NCBI Taxonomy" id="1622073"/>
    <lineage>
        <taxon>Bacteria</taxon>
        <taxon>Bacillati</taxon>
        <taxon>Bacillota</taxon>
        <taxon>Clostridia</taxon>
        <taxon>Eubacteriales</taxon>
        <taxon>Clostridiaceae</taxon>
        <taxon>Clostridium</taxon>
    </lineage>
</organism>
<keyword evidence="4" id="KW-0472">Membrane</keyword>
<dbReference type="Proteomes" id="UP000473885">
    <property type="component" value="Unassembled WGS sequence"/>
</dbReference>
<evidence type="ECO:0000256" key="3">
    <source>
        <dbReference type="ARBA" id="ARBA00023163"/>
    </source>
</evidence>
<dbReference type="SUPFAM" id="SSF46955">
    <property type="entry name" value="Putative DNA-binding domain"/>
    <property type="match status" value="1"/>
</dbReference>
<accession>A0A6M0R9W3</accession>
<evidence type="ECO:0000259" key="5">
    <source>
        <dbReference type="PROSITE" id="PS50937"/>
    </source>
</evidence>
<feature type="transmembrane region" description="Helical" evidence="4">
    <location>
        <begin position="170"/>
        <end position="193"/>
    </location>
</feature>
<dbReference type="RefSeq" id="WP_163249133.1">
    <property type="nucleotide sequence ID" value="NZ_SXDP01000004.1"/>
</dbReference>
<evidence type="ECO:0000313" key="6">
    <source>
        <dbReference type="EMBL" id="NEZ46992.1"/>
    </source>
</evidence>
<dbReference type="AlphaFoldDB" id="A0A6M0R9W3"/>
<feature type="transmembrane region" description="Helical" evidence="4">
    <location>
        <begin position="205"/>
        <end position="225"/>
    </location>
</feature>
<dbReference type="GO" id="GO:0003700">
    <property type="term" value="F:DNA-binding transcription factor activity"/>
    <property type="evidence" value="ECO:0007669"/>
    <property type="project" value="InterPro"/>
</dbReference>
<dbReference type="Pfam" id="PF13411">
    <property type="entry name" value="MerR_1"/>
    <property type="match status" value="1"/>
</dbReference>
<keyword evidence="4" id="KW-0812">Transmembrane</keyword>
<dbReference type="Gene3D" id="1.10.1660.10">
    <property type="match status" value="1"/>
</dbReference>
<evidence type="ECO:0000256" key="1">
    <source>
        <dbReference type="ARBA" id="ARBA00023015"/>
    </source>
</evidence>
<feature type="domain" description="HTH merR-type" evidence="5">
    <location>
        <begin position="1"/>
        <end position="68"/>
    </location>
</feature>
<sequence>MKIKEAELLTGLSAKTIRFYESEGLIFVKRNLNGYRQYSEDTINELKKIKILRKLDFSISQIKSLCENKVLLCDLLKNRLKDLEQNELSMDIKKNIIEILLKDLKKDPNVNLSLYFHDFEYIESEEIKEFMNDINELKNVSLSHQILKTLMLSGPLLWWFYNIFNHKYEFMIINSILVIISTVILTLMWRGFFKQQDKKIRGTGYMLLSIFLTIILSLSVFVIITKLQEMLLVPKDYLMCNFKPPYCYIFLFFEIEIAAAFISTLYKKIKNVEWKWGFQIFNFIRKKIIITAILNLTLLYIAVMGITVVTKDQIIDYSFLNPKGTVYSYNDIYKVHAGFKGKRLKAFKGHAGEFYYIVNFKDGKSINFYQSNSPFEDTYLELEIFDKSIMKSGKVKKISSKKNYELCYFDSRYVNRFLRIIDNL</sequence>
<evidence type="ECO:0000313" key="7">
    <source>
        <dbReference type="Proteomes" id="UP000473885"/>
    </source>
</evidence>
<feature type="transmembrane region" description="Helical" evidence="4">
    <location>
        <begin position="287"/>
        <end position="309"/>
    </location>
</feature>
<feature type="transmembrane region" description="Helical" evidence="4">
    <location>
        <begin position="146"/>
        <end position="164"/>
    </location>
</feature>
<keyword evidence="7" id="KW-1185">Reference proteome</keyword>
<dbReference type="GO" id="GO:0003677">
    <property type="term" value="F:DNA binding"/>
    <property type="evidence" value="ECO:0007669"/>
    <property type="project" value="UniProtKB-KW"/>
</dbReference>
<proteinExistence type="predicted"/>
<dbReference type="SMART" id="SM00422">
    <property type="entry name" value="HTH_MERR"/>
    <property type="match status" value="1"/>
</dbReference>
<reference evidence="6 7" key="1">
    <citation type="submission" date="2019-04" db="EMBL/GenBank/DDBJ databases">
        <title>Genome sequencing of Clostridium botulinum Groups I-IV and Clostridium butyricum.</title>
        <authorList>
            <person name="Brunt J."/>
            <person name="Van Vliet A.H.M."/>
            <person name="Stringer S.C."/>
            <person name="Carter A.T."/>
            <person name="Peck M.W."/>
        </authorList>
    </citation>
    <scope>NUCLEOTIDE SEQUENCE [LARGE SCALE GENOMIC DNA]</scope>
    <source>
        <strain evidence="6 7">IFR 18/094</strain>
    </source>
</reference>
<keyword evidence="4" id="KW-1133">Transmembrane helix</keyword>
<dbReference type="InterPro" id="IPR009061">
    <property type="entry name" value="DNA-bd_dom_put_sf"/>
</dbReference>
<feature type="transmembrane region" description="Helical" evidence="4">
    <location>
        <begin position="245"/>
        <end position="266"/>
    </location>
</feature>